<dbReference type="Pfam" id="PF00005">
    <property type="entry name" value="ABC_tran"/>
    <property type="match status" value="2"/>
</dbReference>
<evidence type="ECO:0000313" key="9">
    <source>
        <dbReference type="EMBL" id="MEV0708650.1"/>
    </source>
</evidence>
<dbReference type="Pfam" id="PF08352">
    <property type="entry name" value="oligo_HPY"/>
    <property type="match status" value="2"/>
</dbReference>
<dbReference type="NCBIfam" id="NF007739">
    <property type="entry name" value="PRK10419.1"/>
    <property type="match status" value="2"/>
</dbReference>
<keyword evidence="5" id="KW-0547">Nucleotide-binding</keyword>
<dbReference type="Gene3D" id="3.40.50.300">
    <property type="entry name" value="P-loop containing nucleotide triphosphate hydrolases"/>
    <property type="match status" value="2"/>
</dbReference>
<evidence type="ECO:0000256" key="7">
    <source>
        <dbReference type="ARBA" id="ARBA00023136"/>
    </source>
</evidence>
<evidence type="ECO:0000256" key="4">
    <source>
        <dbReference type="ARBA" id="ARBA00022475"/>
    </source>
</evidence>
<comment type="similarity">
    <text evidence="2">Belongs to the ABC transporter superfamily.</text>
</comment>
<comment type="subcellular location">
    <subcellularLocation>
        <location evidence="1">Cell membrane</location>
        <topology evidence="1">Peripheral membrane protein</topology>
    </subcellularLocation>
</comment>
<evidence type="ECO:0000313" key="10">
    <source>
        <dbReference type="Proteomes" id="UP001551695"/>
    </source>
</evidence>
<accession>A0ABV3FTN8</accession>
<dbReference type="SUPFAM" id="SSF52540">
    <property type="entry name" value="P-loop containing nucleoside triphosphate hydrolases"/>
    <property type="match status" value="2"/>
</dbReference>
<dbReference type="PROSITE" id="PS50893">
    <property type="entry name" value="ABC_TRANSPORTER_2"/>
    <property type="match status" value="2"/>
</dbReference>
<evidence type="ECO:0000256" key="5">
    <source>
        <dbReference type="ARBA" id="ARBA00022741"/>
    </source>
</evidence>
<keyword evidence="3" id="KW-0813">Transport</keyword>
<dbReference type="PROSITE" id="PS00211">
    <property type="entry name" value="ABC_TRANSPORTER_1"/>
    <property type="match status" value="1"/>
</dbReference>
<protein>
    <submittedName>
        <fullName evidence="9">ABC transporter ATP-binding protein</fullName>
    </submittedName>
</protein>
<dbReference type="PANTHER" id="PTHR43297:SF2">
    <property type="entry name" value="DIPEPTIDE TRANSPORT ATP-BINDING PROTEIN DPPD"/>
    <property type="match status" value="1"/>
</dbReference>
<dbReference type="EMBL" id="JBFAKC010000005">
    <property type="protein sequence ID" value="MEV0708650.1"/>
    <property type="molecule type" value="Genomic_DNA"/>
</dbReference>
<feature type="domain" description="ABC transporter" evidence="8">
    <location>
        <begin position="8"/>
        <end position="253"/>
    </location>
</feature>
<reference evidence="9 10" key="1">
    <citation type="submission" date="2024-06" db="EMBL/GenBank/DDBJ databases">
        <title>The Natural Products Discovery Center: Release of the First 8490 Sequenced Strains for Exploring Actinobacteria Biosynthetic Diversity.</title>
        <authorList>
            <person name="Kalkreuter E."/>
            <person name="Kautsar S.A."/>
            <person name="Yang D."/>
            <person name="Bader C.D."/>
            <person name="Teijaro C.N."/>
            <person name="Fluegel L."/>
            <person name="Davis C.M."/>
            <person name="Simpson J.R."/>
            <person name="Lauterbach L."/>
            <person name="Steele A.D."/>
            <person name="Gui C."/>
            <person name="Meng S."/>
            <person name="Li G."/>
            <person name="Viehrig K."/>
            <person name="Ye F."/>
            <person name="Su P."/>
            <person name="Kiefer A.F."/>
            <person name="Nichols A."/>
            <person name="Cepeda A.J."/>
            <person name="Yan W."/>
            <person name="Fan B."/>
            <person name="Jiang Y."/>
            <person name="Adhikari A."/>
            <person name="Zheng C.-J."/>
            <person name="Schuster L."/>
            <person name="Cowan T.M."/>
            <person name="Smanski M.J."/>
            <person name="Chevrette M.G."/>
            <person name="De Carvalho L.P.S."/>
            <person name="Shen B."/>
        </authorList>
    </citation>
    <scope>NUCLEOTIDE SEQUENCE [LARGE SCALE GENOMIC DNA]</scope>
    <source>
        <strain evidence="9 10">NPDC050403</strain>
    </source>
</reference>
<dbReference type="NCBIfam" id="TIGR01727">
    <property type="entry name" value="oligo_HPY"/>
    <property type="match status" value="1"/>
</dbReference>
<keyword evidence="7" id="KW-0472">Membrane</keyword>
<dbReference type="Proteomes" id="UP001551695">
    <property type="component" value="Unassembled WGS sequence"/>
</dbReference>
<dbReference type="InterPro" id="IPR003439">
    <property type="entry name" value="ABC_transporter-like_ATP-bd"/>
</dbReference>
<dbReference type="CDD" id="cd03257">
    <property type="entry name" value="ABC_NikE_OppD_transporters"/>
    <property type="match status" value="2"/>
</dbReference>
<evidence type="ECO:0000256" key="1">
    <source>
        <dbReference type="ARBA" id="ARBA00004202"/>
    </source>
</evidence>
<evidence type="ECO:0000256" key="6">
    <source>
        <dbReference type="ARBA" id="ARBA00022840"/>
    </source>
</evidence>
<dbReference type="SMART" id="SM00382">
    <property type="entry name" value="AAA"/>
    <property type="match status" value="2"/>
</dbReference>
<name>A0ABV3FTN8_9NOCA</name>
<proteinExistence type="inferred from homology"/>
<dbReference type="InterPro" id="IPR003593">
    <property type="entry name" value="AAA+_ATPase"/>
</dbReference>
<feature type="domain" description="ABC transporter" evidence="8">
    <location>
        <begin position="339"/>
        <end position="581"/>
    </location>
</feature>
<dbReference type="InterPro" id="IPR050388">
    <property type="entry name" value="ABC_Ni/Peptide_Import"/>
</dbReference>
<keyword evidence="4" id="KW-1003">Cell membrane</keyword>
<comment type="caution">
    <text evidence="9">The sequence shown here is derived from an EMBL/GenBank/DDBJ whole genome shotgun (WGS) entry which is preliminary data.</text>
</comment>
<keyword evidence="10" id="KW-1185">Reference proteome</keyword>
<dbReference type="InterPro" id="IPR017871">
    <property type="entry name" value="ABC_transporter-like_CS"/>
</dbReference>
<evidence type="ECO:0000256" key="3">
    <source>
        <dbReference type="ARBA" id="ARBA00022448"/>
    </source>
</evidence>
<gene>
    <name evidence="9" type="ORF">AB0I48_13880</name>
</gene>
<dbReference type="NCBIfam" id="NF008453">
    <property type="entry name" value="PRK11308.1"/>
    <property type="match status" value="2"/>
</dbReference>
<organism evidence="9 10">
    <name type="scientific">Nocardia aurea</name>
    <dbReference type="NCBI Taxonomy" id="2144174"/>
    <lineage>
        <taxon>Bacteria</taxon>
        <taxon>Bacillati</taxon>
        <taxon>Actinomycetota</taxon>
        <taxon>Actinomycetes</taxon>
        <taxon>Mycobacteriales</taxon>
        <taxon>Nocardiaceae</taxon>
        <taxon>Nocardia</taxon>
    </lineage>
</organism>
<evidence type="ECO:0000256" key="2">
    <source>
        <dbReference type="ARBA" id="ARBA00005417"/>
    </source>
</evidence>
<dbReference type="InterPro" id="IPR013563">
    <property type="entry name" value="Oligopep_ABC_C"/>
</dbReference>
<dbReference type="PANTHER" id="PTHR43297">
    <property type="entry name" value="OLIGOPEPTIDE TRANSPORT ATP-BINDING PROTEIN APPD"/>
    <property type="match status" value="1"/>
</dbReference>
<dbReference type="GO" id="GO:0005524">
    <property type="term" value="F:ATP binding"/>
    <property type="evidence" value="ECO:0007669"/>
    <property type="project" value="UniProtKB-KW"/>
</dbReference>
<sequence>MTEPLLSVRNLSVEFGSVDAPAVRTVSLRLDAGRCLALVGESGSGKSVVARSLLGLAGTGATVRADTIDFDGTDLRDLPDRHWRRLRGRRIGFVLQDALTSLDPLRRVGHEVAEPLRIHRLVSPDDLDDAVLDLLEAVGIPDPGDRLLQFPHELSGGLRQRALIASAIAAKPSLLIADEPTTALDVSVQQQILRLLDTYRTGGTAVLLISHDLAVVADMADTVSVMYAGVVVEQGSAAAVFGNPAHPYTVELLAAAPRIDGPARRSRVAPWAPAARTGCPFAPRCPLAEDRCRERLPELTALGDQHATRCLRPGVHVPRERTTHRRIGRPEEDSSRPLLEFTDVSHHYRRPDGTARRTVDSVSLTLSRGETLGVVGESGSGKSTLARLAMAHIAPETGTVTFDGRPWSLLRERARRPSRHRIQLIDQDPLSAFDPRYTVEKIIAEALHRLPSSTARAGRIVELLHSVGLDPGLRNRLPARLSGGQRQRVAIARALAGGPDLLVADEPVSALDVTIQAQILELFERVQHETGTALLFISHDLAVVRQLCDRVAVVQHGRIVETGRTEDIFDDPRHPYTRQLLDAIPRTPTPTGSTLVDLVPKGIR</sequence>
<keyword evidence="6 9" id="KW-0067">ATP-binding</keyword>
<evidence type="ECO:0000259" key="8">
    <source>
        <dbReference type="PROSITE" id="PS50893"/>
    </source>
</evidence>
<dbReference type="InterPro" id="IPR027417">
    <property type="entry name" value="P-loop_NTPase"/>
</dbReference>
<dbReference type="RefSeq" id="WP_355089784.1">
    <property type="nucleotide sequence ID" value="NZ_JBEXKW010000079.1"/>
</dbReference>